<reference evidence="2" key="1">
    <citation type="journal article" date="2005" name="PLoS Biol.">
        <title>The genomes of Oryza sativa: a history of duplications.</title>
        <authorList>
            <person name="Yu J."/>
            <person name="Wang J."/>
            <person name="Lin W."/>
            <person name="Li S."/>
            <person name="Li H."/>
            <person name="Zhou J."/>
            <person name="Ni P."/>
            <person name="Dong W."/>
            <person name="Hu S."/>
            <person name="Zeng C."/>
            <person name="Zhang J."/>
            <person name="Zhang Y."/>
            <person name="Li R."/>
            <person name="Xu Z."/>
            <person name="Li S."/>
            <person name="Li X."/>
            <person name="Zheng H."/>
            <person name="Cong L."/>
            <person name="Lin L."/>
            <person name="Yin J."/>
            <person name="Geng J."/>
            <person name="Li G."/>
            <person name="Shi J."/>
            <person name="Liu J."/>
            <person name="Lv H."/>
            <person name="Li J."/>
            <person name="Wang J."/>
            <person name="Deng Y."/>
            <person name="Ran L."/>
            <person name="Shi X."/>
            <person name="Wang X."/>
            <person name="Wu Q."/>
            <person name="Li C."/>
            <person name="Ren X."/>
            <person name="Wang J."/>
            <person name="Wang X."/>
            <person name="Li D."/>
            <person name="Liu D."/>
            <person name="Zhang X."/>
            <person name="Ji Z."/>
            <person name="Zhao W."/>
            <person name="Sun Y."/>
            <person name="Zhang Z."/>
            <person name="Bao J."/>
            <person name="Han Y."/>
            <person name="Dong L."/>
            <person name="Ji J."/>
            <person name="Chen P."/>
            <person name="Wu S."/>
            <person name="Liu J."/>
            <person name="Xiao Y."/>
            <person name="Bu D."/>
            <person name="Tan J."/>
            <person name="Yang L."/>
            <person name="Ye C."/>
            <person name="Zhang J."/>
            <person name="Xu J."/>
            <person name="Zhou Y."/>
            <person name="Yu Y."/>
            <person name="Zhang B."/>
            <person name="Zhuang S."/>
            <person name="Wei H."/>
            <person name="Liu B."/>
            <person name="Lei M."/>
            <person name="Yu H."/>
            <person name="Li Y."/>
            <person name="Xu H."/>
            <person name="Wei S."/>
            <person name="He X."/>
            <person name="Fang L."/>
            <person name="Zhang Z."/>
            <person name="Zhang Y."/>
            <person name="Huang X."/>
            <person name="Su Z."/>
            <person name="Tong W."/>
            <person name="Li J."/>
            <person name="Tong Z."/>
            <person name="Li S."/>
            <person name="Ye J."/>
            <person name="Wang L."/>
            <person name="Fang L."/>
            <person name="Lei T."/>
            <person name="Chen C."/>
            <person name="Chen H."/>
            <person name="Xu Z."/>
            <person name="Li H."/>
            <person name="Huang H."/>
            <person name="Zhang F."/>
            <person name="Xu H."/>
            <person name="Li N."/>
            <person name="Zhao C."/>
            <person name="Li S."/>
            <person name="Dong L."/>
            <person name="Huang Y."/>
            <person name="Li L."/>
            <person name="Xi Y."/>
            <person name="Qi Q."/>
            <person name="Li W."/>
            <person name="Zhang B."/>
            <person name="Hu W."/>
            <person name="Zhang Y."/>
            <person name="Tian X."/>
            <person name="Jiao Y."/>
            <person name="Liang X."/>
            <person name="Jin J."/>
            <person name="Gao L."/>
            <person name="Zheng W."/>
            <person name="Hao B."/>
            <person name="Liu S."/>
            <person name="Wang W."/>
            <person name="Yuan L."/>
            <person name="Cao M."/>
            <person name="McDermott J."/>
            <person name="Samudrala R."/>
            <person name="Wang J."/>
            <person name="Wong G.K."/>
            <person name="Yang H."/>
        </authorList>
    </citation>
    <scope>NUCLEOTIDE SEQUENCE [LARGE SCALE GENOMIC DNA]</scope>
</reference>
<feature type="region of interest" description="Disordered" evidence="1">
    <location>
        <begin position="1"/>
        <end position="25"/>
    </location>
</feature>
<name>B9G0F5_ORYSJ</name>
<evidence type="ECO:0000313" key="2">
    <source>
        <dbReference type="EMBL" id="EEE68522.1"/>
    </source>
</evidence>
<dbReference type="Proteomes" id="UP000007752">
    <property type="component" value="Chromosome 8"/>
</dbReference>
<dbReference type="AlphaFoldDB" id="B9G0F5"/>
<proteinExistence type="predicted"/>
<dbReference type="SUPFAM" id="SSF53756">
    <property type="entry name" value="UDP-Glycosyltransferase/glycogen phosphorylase"/>
    <property type="match status" value="1"/>
</dbReference>
<dbReference type="Gene3D" id="3.40.50.2000">
    <property type="entry name" value="Glycogen Phosphorylase B"/>
    <property type="match status" value="2"/>
</dbReference>
<organism evidence="2">
    <name type="scientific">Oryza sativa subsp. japonica</name>
    <name type="common">Rice</name>
    <dbReference type="NCBI Taxonomy" id="39947"/>
    <lineage>
        <taxon>Eukaryota</taxon>
        <taxon>Viridiplantae</taxon>
        <taxon>Streptophyta</taxon>
        <taxon>Embryophyta</taxon>
        <taxon>Tracheophyta</taxon>
        <taxon>Spermatophyta</taxon>
        <taxon>Magnoliopsida</taxon>
        <taxon>Liliopsida</taxon>
        <taxon>Poales</taxon>
        <taxon>Poaceae</taxon>
        <taxon>BOP clade</taxon>
        <taxon>Oryzoideae</taxon>
        <taxon>Oryzeae</taxon>
        <taxon>Oryzinae</taxon>
        <taxon>Oryza</taxon>
        <taxon>Oryza sativa</taxon>
    </lineage>
</organism>
<gene>
    <name evidence="2" type="ORF">OsJ_26961</name>
</gene>
<evidence type="ECO:0000256" key="1">
    <source>
        <dbReference type="SAM" id="MobiDB-lite"/>
    </source>
</evidence>
<feature type="compositionally biased region" description="Gly residues" evidence="1">
    <location>
        <begin position="1"/>
        <end position="11"/>
    </location>
</feature>
<dbReference type="EMBL" id="CM000145">
    <property type="protein sequence ID" value="EEE68522.1"/>
    <property type="molecule type" value="Genomic_DNA"/>
</dbReference>
<reference evidence="2" key="2">
    <citation type="submission" date="2008-12" db="EMBL/GenBank/DDBJ databases">
        <title>Improved gene annotation of the rice (Oryza sativa) genomes.</title>
        <authorList>
            <person name="Wang J."/>
            <person name="Li R."/>
            <person name="Fan W."/>
            <person name="Huang Q."/>
            <person name="Zhang J."/>
            <person name="Zhou Y."/>
            <person name="Hu Y."/>
            <person name="Zi S."/>
            <person name="Li J."/>
            <person name="Ni P."/>
            <person name="Zheng H."/>
            <person name="Zhang Y."/>
            <person name="Zhao M."/>
            <person name="Hao Q."/>
            <person name="McDermott J."/>
            <person name="Samudrala R."/>
            <person name="Kristiansen K."/>
            <person name="Wong G.K.-S."/>
        </authorList>
    </citation>
    <scope>NUCLEOTIDE SEQUENCE</scope>
</reference>
<sequence length="353" mass="37779">MTSDGGGGGAVEGREQATIEEEPVLLPPVYEAPRVEAVHGCGARRRDLDRDAEMARRGGSGMEVGGEYAHEAESQKGAFDSFVVRETQDATVADGHGGDVEEVEVNVAQGDAVEANIDEGDVDNIADEGHAANIAEEGHETHDGNIADEGILLLLQLHPPSLQFAAAATDSVFAASVPVAPRLTDGQICRSPFLRVVGGRFAGRCLAAGVMDAELRLVAGARSSRSWDDIHRCPDVEGTQLCSLLNELYHKPVVPAGILLPPDTGDDRDRSDMMRWLDKQLARSVVYVALGTEAPITSGTVRELDSSRRYATPASGCRRGTRRGVVEMRHLTQIILSSLVICLPRTRIAESEQ</sequence>
<protein>
    <submittedName>
        <fullName evidence="2">Uncharacterized protein</fullName>
    </submittedName>
</protein>
<accession>B9G0F5</accession>